<gene>
    <name evidence="6" type="ORF">VNE69_03035</name>
</gene>
<comment type="similarity">
    <text evidence="2 4">Belongs to the nucleoporin interacting component (NIC) family.</text>
</comment>
<dbReference type="Pfam" id="PF04097">
    <property type="entry name" value="Nic96"/>
    <property type="match status" value="1"/>
</dbReference>
<keyword evidence="4" id="KW-0509">mRNA transport</keyword>
<evidence type="ECO:0000256" key="4">
    <source>
        <dbReference type="RuleBase" id="RU364035"/>
    </source>
</evidence>
<reference evidence="6" key="1">
    <citation type="journal article" date="2024" name="BMC Genomics">
        <title>Functional annotation of a divergent genome using sequence and structure-based similarity.</title>
        <authorList>
            <person name="Svedberg D."/>
            <person name="Winiger R.R."/>
            <person name="Berg A."/>
            <person name="Sharma H."/>
            <person name="Tellgren-Roth C."/>
            <person name="Debrunner-Vossbrinck B.A."/>
            <person name="Vossbrinck C.R."/>
            <person name="Barandun J."/>
        </authorList>
    </citation>
    <scope>NUCLEOTIDE SEQUENCE</scope>
    <source>
        <strain evidence="6">Illinois isolate</strain>
    </source>
</reference>
<comment type="subcellular location">
    <subcellularLocation>
        <location evidence="1">Nucleus envelope</location>
    </subcellularLocation>
    <subcellularLocation>
        <location evidence="4">Nucleus</location>
        <location evidence="4">Nuclear pore complex</location>
    </subcellularLocation>
</comment>
<keyword evidence="4" id="KW-0813">Transport</keyword>
<organism evidence="6 7">
    <name type="scientific">Vairimorpha necatrix</name>
    <dbReference type="NCBI Taxonomy" id="6039"/>
    <lineage>
        <taxon>Eukaryota</taxon>
        <taxon>Fungi</taxon>
        <taxon>Fungi incertae sedis</taxon>
        <taxon>Microsporidia</taxon>
        <taxon>Nosematidae</taxon>
        <taxon>Vairimorpha</taxon>
    </lineage>
</organism>
<sequence length="579" mass="68699">MTDKLKIPFVLESQQVTNYYQVVANLKKIQLKNKKYSVIPVRTNFTGILKPIRNDYNIESIINGFVYNKLQETVGEYEKEIEKNFREQLKKNLREIKKQNENLNKSGKNNLDVGSFEKDFGILPNEELFGNPMLFDIYKFLSTTNSSLDFDQEIVYLGIEYIKYIDRFLLENSSEILAPLNSFEDKVSVFVKMKYNSEEYKLEVFEGRYLFAEIYVYLRCGMPNSIFNLMNQYTDYFNNIENDFKKSFSSWLHSKIYLGKFRNINLEEDRFKKILYDLMEGKNNIQDHLIISSVEDYLWFQLMNTKDTNCIRKQFDKYKSKRGLLLVYVMTKQYDKAMEFCFYNDLSTFSTYHLMKELAKKSNDKNLFVDLTFMICEKMKDTQKKLYCISAIEEITEDYEEIVAKNIVKYKMFDILGLTLSKKIDYKVVRLLKDINDRKQIIKVYKLVDDTTLLTEILIDIFIEGILTQVDIQYAIKIFDEIKLTDQSTNVKKLEILLKFYKFLQSPDIFTLKTTSFFSVDFKLIEVKFVIEKVLKVACEVIKQGNDYEMAKSLFRVVGEIELSDECIKYLNRELVPFI</sequence>
<evidence type="ECO:0000256" key="3">
    <source>
        <dbReference type="ARBA" id="ARBA00023242"/>
    </source>
</evidence>
<dbReference type="Proteomes" id="UP001334084">
    <property type="component" value="Chromosome 3"/>
</dbReference>
<keyword evidence="3 4" id="KW-0539">Nucleus</keyword>
<dbReference type="PANTHER" id="PTHR11225">
    <property type="entry name" value="NUCLEAR PORE COMPLEX PROTEIN NUP93 NUCLEOPORIN NUP93 DEAD EYE PROTEIN"/>
    <property type="match status" value="1"/>
</dbReference>
<proteinExistence type="inferred from homology"/>
<protein>
    <recommendedName>
        <fullName evidence="4">Nuclear pore protein</fullName>
    </recommendedName>
</protein>
<accession>A0AAX4JA02</accession>
<dbReference type="EMBL" id="CP142728">
    <property type="protein sequence ID" value="WUR02814.1"/>
    <property type="molecule type" value="Genomic_DNA"/>
</dbReference>
<name>A0AAX4JA02_9MICR</name>
<evidence type="ECO:0000313" key="6">
    <source>
        <dbReference type="EMBL" id="WUR02814.1"/>
    </source>
</evidence>
<keyword evidence="4" id="KW-0472">Membrane</keyword>
<dbReference type="GO" id="GO:0017056">
    <property type="term" value="F:structural constituent of nuclear pore"/>
    <property type="evidence" value="ECO:0007669"/>
    <property type="project" value="InterPro"/>
</dbReference>
<keyword evidence="4" id="KW-0811">Translocation</keyword>
<dbReference type="InterPro" id="IPR007231">
    <property type="entry name" value="Nucleoporin_int_Nup93/Nic96"/>
</dbReference>
<keyword evidence="4" id="KW-0906">Nuclear pore complex</keyword>
<dbReference type="RefSeq" id="XP_065328959.1">
    <property type="nucleotide sequence ID" value="XM_065472887.1"/>
</dbReference>
<dbReference type="GO" id="GO:0006606">
    <property type="term" value="P:protein import into nucleus"/>
    <property type="evidence" value="ECO:0007669"/>
    <property type="project" value="TreeGrafter"/>
</dbReference>
<dbReference type="PANTHER" id="PTHR11225:SF4">
    <property type="entry name" value="NUCLEAR PORE COMPLEX PROTEIN NUP93"/>
    <property type="match status" value="1"/>
</dbReference>
<feature type="coiled-coil region" evidence="5">
    <location>
        <begin position="67"/>
        <end position="106"/>
    </location>
</feature>
<evidence type="ECO:0000256" key="2">
    <source>
        <dbReference type="ARBA" id="ARBA00010186"/>
    </source>
</evidence>
<evidence type="ECO:0000256" key="5">
    <source>
        <dbReference type="SAM" id="Coils"/>
    </source>
</evidence>
<dbReference type="GO" id="GO:0005643">
    <property type="term" value="C:nuclear pore"/>
    <property type="evidence" value="ECO:0007669"/>
    <property type="project" value="UniProtKB-SubCell"/>
</dbReference>
<evidence type="ECO:0000256" key="1">
    <source>
        <dbReference type="ARBA" id="ARBA00004259"/>
    </source>
</evidence>
<dbReference type="KEGG" id="vnx:VNE69_03035"/>
<keyword evidence="7" id="KW-1185">Reference proteome</keyword>
<dbReference type="AlphaFoldDB" id="A0AAX4JA02"/>
<keyword evidence="5" id="KW-0175">Coiled coil</keyword>
<evidence type="ECO:0000313" key="7">
    <source>
        <dbReference type="Proteomes" id="UP001334084"/>
    </source>
</evidence>
<dbReference type="GO" id="GO:0016973">
    <property type="term" value="P:poly(A)+ mRNA export from nucleus"/>
    <property type="evidence" value="ECO:0007669"/>
    <property type="project" value="TreeGrafter"/>
</dbReference>
<keyword evidence="4" id="KW-0653">Protein transport</keyword>
<dbReference type="GeneID" id="90540631"/>